<dbReference type="GO" id="GO:0003735">
    <property type="term" value="F:structural constituent of ribosome"/>
    <property type="evidence" value="ECO:0007669"/>
    <property type="project" value="TreeGrafter"/>
</dbReference>
<evidence type="ECO:0000256" key="2">
    <source>
        <dbReference type="ARBA" id="ARBA00022980"/>
    </source>
</evidence>
<evidence type="ECO:0000259" key="5">
    <source>
        <dbReference type="PROSITE" id="PS50126"/>
    </source>
</evidence>
<dbReference type="AlphaFoldDB" id="X0SYY6"/>
<dbReference type="InterPro" id="IPR003029">
    <property type="entry name" value="S1_domain"/>
</dbReference>
<feature type="domain" description="S1 motif" evidence="5">
    <location>
        <begin position="1"/>
        <end position="62"/>
    </location>
</feature>
<feature type="domain" description="S1 motif" evidence="5">
    <location>
        <begin position="83"/>
        <end position="152"/>
    </location>
</feature>
<dbReference type="GO" id="GO:0003729">
    <property type="term" value="F:mRNA binding"/>
    <property type="evidence" value="ECO:0007669"/>
    <property type="project" value="UniProtKB-ARBA"/>
</dbReference>
<name>X0SYY6_9ZZZZ</name>
<dbReference type="InterPro" id="IPR050437">
    <property type="entry name" value="Ribos_protein_bS1-like"/>
</dbReference>
<reference evidence="6" key="1">
    <citation type="journal article" date="2014" name="Front. Microbiol.">
        <title>High frequency of phylogenetically diverse reductive dehalogenase-homologous genes in deep subseafloor sedimentary metagenomes.</title>
        <authorList>
            <person name="Kawai M."/>
            <person name="Futagami T."/>
            <person name="Toyoda A."/>
            <person name="Takaki Y."/>
            <person name="Nishi S."/>
            <person name="Hori S."/>
            <person name="Arai W."/>
            <person name="Tsubouchi T."/>
            <person name="Morono Y."/>
            <person name="Uchiyama I."/>
            <person name="Ito T."/>
            <person name="Fujiyama A."/>
            <person name="Inagaki F."/>
            <person name="Takami H."/>
        </authorList>
    </citation>
    <scope>NUCLEOTIDE SEQUENCE</scope>
    <source>
        <strain evidence="6">Expedition CK06-06</strain>
    </source>
</reference>
<dbReference type="InterPro" id="IPR035104">
    <property type="entry name" value="Ribosomal_protein_S1-like"/>
</dbReference>
<evidence type="ECO:0000256" key="1">
    <source>
        <dbReference type="ARBA" id="ARBA00006767"/>
    </source>
</evidence>
<gene>
    <name evidence="6" type="ORF">S01H1_18409</name>
</gene>
<dbReference type="Gene3D" id="2.40.50.140">
    <property type="entry name" value="Nucleic acid-binding proteins"/>
    <property type="match status" value="2"/>
</dbReference>
<dbReference type="InterPro" id="IPR012340">
    <property type="entry name" value="NA-bd_OB-fold"/>
</dbReference>
<evidence type="ECO:0000256" key="3">
    <source>
        <dbReference type="ARBA" id="ARBA00023274"/>
    </source>
</evidence>
<proteinExistence type="inferred from homology"/>
<dbReference type="SUPFAM" id="SSF50249">
    <property type="entry name" value="Nucleic acid-binding proteins"/>
    <property type="match status" value="3"/>
</dbReference>
<feature type="non-terminal residue" evidence="6">
    <location>
        <position position="1"/>
    </location>
</feature>
<dbReference type="PANTHER" id="PTHR10724">
    <property type="entry name" value="30S RIBOSOMAL PROTEIN S1"/>
    <property type="match status" value="1"/>
</dbReference>
<accession>X0SYY6</accession>
<protein>
    <recommendedName>
        <fullName evidence="5">S1 motif domain-containing protein</fullName>
    </recommendedName>
</protein>
<evidence type="ECO:0000256" key="4">
    <source>
        <dbReference type="SAM" id="MobiDB-lite"/>
    </source>
</evidence>
<dbReference type="PROSITE" id="PS50126">
    <property type="entry name" value="S1"/>
    <property type="match status" value="3"/>
</dbReference>
<dbReference type="CDD" id="cd04465">
    <property type="entry name" value="S1_RPS1_repeat_ec2_hs2"/>
    <property type="match status" value="1"/>
</dbReference>
<dbReference type="CDD" id="cd05688">
    <property type="entry name" value="S1_RPS1_repeat_ec3"/>
    <property type="match status" value="1"/>
</dbReference>
<dbReference type="EMBL" id="BARS01009844">
    <property type="protein sequence ID" value="GAF80351.1"/>
    <property type="molecule type" value="Genomic_DNA"/>
</dbReference>
<evidence type="ECO:0000313" key="6">
    <source>
        <dbReference type="EMBL" id="GAF80351.1"/>
    </source>
</evidence>
<organism evidence="6">
    <name type="scientific">marine sediment metagenome</name>
    <dbReference type="NCBI Taxonomy" id="412755"/>
    <lineage>
        <taxon>unclassified sequences</taxon>
        <taxon>metagenomes</taxon>
        <taxon>ecological metagenomes</taxon>
    </lineage>
</organism>
<comment type="caution">
    <text evidence="6">The sequence shown here is derived from an EMBL/GenBank/DDBJ whole genome shotgun (WGS) entry which is preliminary data.</text>
</comment>
<dbReference type="Pfam" id="PF00575">
    <property type="entry name" value="S1"/>
    <property type="match status" value="2"/>
</dbReference>
<dbReference type="GO" id="GO:0006412">
    <property type="term" value="P:translation"/>
    <property type="evidence" value="ECO:0007669"/>
    <property type="project" value="TreeGrafter"/>
</dbReference>
<comment type="similarity">
    <text evidence="1">Belongs to the bacterial ribosomal protein bS1 family.</text>
</comment>
<keyword evidence="3" id="KW-0687">Ribonucleoprotein</keyword>
<dbReference type="PRINTS" id="PR00681">
    <property type="entry name" value="RIBOSOMALS1"/>
</dbReference>
<dbReference type="GO" id="GO:0005737">
    <property type="term" value="C:cytoplasm"/>
    <property type="evidence" value="ECO:0007669"/>
    <property type="project" value="UniProtKB-ARBA"/>
</dbReference>
<keyword evidence="2" id="KW-0689">Ribosomal protein</keyword>
<feature type="region of interest" description="Disordered" evidence="4">
    <location>
        <begin position="244"/>
        <end position="289"/>
    </location>
</feature>
<dbReference type="SMART" id="SM00316">
    <property type="entry name" value="S1"/>
    <property type="match status" value="3"/>
</dbReference>
<dbReference type="PANTHER" id="PTHR10724:SF7">
    <property type="entry name" value="SMALL RIBOSOMAL SUBUNIT PROTEIN BS1C"/>
    <property type="match status" value="1"/>
</dbReference>
<dbReference type="FunFam" id="2.40.50.140:FF:000051">
    <property type="entry name" value="RNA-binding transcriptional accessory protein"/>
    <property type="match status" value="1"/>
</dbReference>
<dbReference type="FunFam" id="2.40.50.140:FF:000103">
    <property type="entry name" value="protein RRP5 homolog"/>
    <property type="match status" value="1"/>
</dbReference>
<feature type="domain" description="S1 motif" evidence="5">
    <location>
        <begin position="169"/>
        <end position="238"/>
    </location>
</feature>
<sequence>ARCTAVNKGGLECNVAGIRGFMPTSLISPWRIESPEEMIGQTLESLVTEVVPHARRLVLSRRAVIEKQASDAKSKMLETLEPGEKVEGIVRSIRDFGAFVDIGHGVEGLVHVSQLAWERVSDPKEFLEIGQHVHAMIKKVDRDTGKIGLSIRDLVESPWTRADAKYSVGSTVRGTVSRIADFGAFVKLEPGIEGLIHVSELATRRIRSVADVVQEGEQIECRVLSVDPAEQRLSLSLKALNKSESAHKEDSSSEEDIPASSEKPRKKSNVALKGGIGGQSDGARFGLKW</sequence>